<dbReference type="InterPro" id="IPR020449">
    <property type="entry name" value="Tscrpt_reg_AraC-type_HTH"/>
</dbReference>
<evidence type="ECO:0000256" key="2">
    <source>
        <dbReference type="ARBA" id="ARBA00023125"/>
    </source>
</evidence>
<reference evidence="5" key="1">
    <citation type="submission" date="2018-10" db="EMBL/GenBank/DDBJ databases">
        <title>Schaedlerella arabinophila gen. nov. sp. nov., isolated from the mouse intestinal tract and comparative analysis with the genome of the closely related altered Schaedler flora strain ASF502.</title>
        <authorList>
            <person name="Miyake S."/>
            <person name="Soh M."/>
            <person name="Seedorf H."/>
        </authorList>
    </citation>
    <scope>NUCLEOTIDE SEQUENCE [LARGE SCALE GENOMIC DNA]</scope>
    <source>
        <strain evidence="5">DSM 106076</strain>
    </source>
</reference>
<dbReference type="SMART" id="SM00342">
    <property type="entry name" value="HTH_ARAC"/>
    <property type="match status" value="1"/>
</dbReference>
<dbReference type="GO" id="GO:0003700">
    <property type="term" value="F:DNA-binding transcription factor activity"/>
    <property type="evidence" value="ECO:0007669"/>
    <property type="project" value="InterPro"/>
</dbReference>
<sequence length="283" mass="32571">MTNPTEDDIRSYYAEDRLLSSLSVYNVGSQKCTPGFQWGPGVRDHYLLHHVLSGKGHFEIRGKTYHLKKGDTFLIYPNMEACYRADEEEPWVYTWVGFAGTDAFYLLNHTDFSEDSPVLEQAEISGVIERRIQQVYEAKGNTFCGAVSMTGALYSMIAMLMENSSAEAKQKNLQTGRVEQAIRYIEEHYSYPITIEDIAGYTGVCRSYLYRMFQKILKMSPKDYVEEYRIRQACRLLRETDMPITAIAHSVGYEDNLYFSKAFKKCKGQTPTRYRKTESGKKA</sequence>
<dbReference type="EMBL" id="RHJS01000002">
    <property type="protein sequence ID" value="RRK33193.1"/>
    <property type="molecule type" value="Genomic_DNA"/>
</dbReference>
<protein>
    <submittedName>
        <fullName evidence="5">AraC family transcriptional regulator</fullName>
    </submittedName>
</protein>
<dbReference type="PROSITE" id="PS01124">
    <property type="entry name" value="HTH_ARAC_FAMILY_2"/>
    <property type="match status" value="1"/>
</dbReference>
<evidence type="ECO:0000256" key="1">
    <source>
        <dbReference type="ARBA" id="ARBA00023015"/>
    </source>
</evidence>
<proteinExistence type="predicted"/>
<organism evidence="5 6">
    <name type="scientific">Schaedlerella arabinosiphila</name>
    <dbReference type="NCBI Taxonomy" id="2044587"/>
    <lineage>
        <taxon>Bacteria</taxon>
        <taxon>Bacillati</taxon>
        <taxon>Bacillota</taxon>
        <taxon>Clostridia</taxon>
        <taxon>Lachnospirales</taxon>
        <taxon>Lachnospiraceae</taxon>
        <taxon>Schaedlerella</taxon>
    </lineage>
</organism>
<dbReference type="CDD" id="cd06986">
    <property type="entry name" value="cupin_MmsR-like_N"/>
    <property type="match status" value="1"/>
</dbReference>
<dbReference type="InterPro" id="IPR014710">
    <property type="entry name" value="RmlC-like_jellyroll"/>
</dbReference>
<dbReference type="InterPro" id="IPR018062">
    <property type="entry name" value="HTH_AraC-typ_CS"/>
</dbReference>
<evidence type="ECO:0000256" key="3">
    <source>
        <dbReference type="ARBA" id="ARBA00023163"/>
    </source>
</evidence>
<dbReference type="RefSeq" id="WP_125128519.1">
    <property type="nucleotide sequence ID" value="NZ_RHJS01000002.1"/>
</dbReference>
<dbReference type="PANTHER" id="PTHR43280">
    <property type="entry name" value="ARAC-FAMILY TRANSCRIPTIONAL REGULATOR"/>
    <property type="match status" value="1"/>
</dbReference>
<dbReference type="AlphaFoldDB" id="A0A426DKP2"/>
<gene>
    <name evidence="5" type="ORF">EBB54_18990</name>
</gene>
<dbReference type="Proteomes" id="UP000274920">
    <property type="component" value="Unassembled WGS sequence"/>
</dbReference>
<dbReference type="Gene3D" id="1.10.10.60">
    <property type="entry name" value="Homeodomain-like"/>
    <property type="match status" value="2"/>
</dbReference>
<dbReference type="InterPro" id="IPR009057">
    <property type="entry name" value="Homeodomain-like_sf"/>
</dbReference>
<dbReference type="PANTHER" id="PTHR43280:SF30">
    <property type="entry name" value="MMSAB OPERON REGULATORY PROTEIN"/>
    <property type="match status" value="1"/>
</dbReference>
<dbReference type="InterPro" id="IPR018060">
    <property type="entry name" value="HTH_AraC"/>
</dbReference>
<evidence type="ECO:0000313" key="5">
    <source>
        <dbReference type="EMBL" id="RRK33193.1"/>
    </source>
</evidence>
<accession>A0A426DKP2</accession>
<evidence type="ECO:0000313" key="6">
    <source>
        <dbReference type="Proteomes" id="UP000274920"/>
    </source>
</evidence>
<dbReference type="SUPFAM" id="SSF46689">
    <property type="entry name" value="Homeodomain-like"/>
    <property type="match status" value="2"/>
</dbReference>
<evidence type="ECO:0000259" key="4">
    <source>
        <dbReference type="PROSITE" id="PS01124"/>
    </source>
</evidence>
<dbReference type="Gene3D" id="2.60.120.10">
    <property type="entry name" value="Jelly Rolls"/>
    <property type="match status" value="1"/>
</dbReference>
<name>A0A426DKP2_9FIRM</name>
<dbReference type="PRINTS" id="PR00032">
    <property type="entry name" value="HTHARAC"/>
</dbReference>
<keyword evidence="3" id="KW-0804">Transcription</keyword>
<feature type="domain" description="HTH araC/xylS-type" evidence="4">
    <location>
        <begin position="179"/>
        <end position="277"/>
    </location>
</feature>
<dbReference type="InterPro" id="IPR003313">
    <property type="entry name" value="AraC-bd"/>
</dbReference>
<dbReference type="GO" id="GO:0043565">
    <property type="term" value="F:sequence-specific DNA binding"/>
    <property type="evidence" value="ECO:0007669"/>
    <property type="project" value="InterPro"/>
</dbReference>
<dbReference type="InterPro" id="IPR037923">
    <property type="entry name" value="HTH-like"/>
</dbReference>
<keyword evidence="2" id="KW-0238">DNA-binding</keyword>
<comment type="caution">
    <text evidence="5">The sequence shown here is derived from an EMBL/GenBank/DDBJ whole genome shotgun (WGS) entry which is preliminary data.</text>
</comment>
<keyword evidence="6" id="KW-1185">Reference proteome</keyword>
<dbReference type="PROSITE" id="PS00041">
    <property type="entry name" value="HTH_ARAC_FAMILY_1"/>
    <property type="match status" value="1"/>
</dbReference>
<dbReference type="Pfam" id="PF02311">
    <property type="entry name" value="AraC_binding"/>
    <property type="match status" value="1"/>
</dbReference>
<dbReference type="SUPFAM" id="SSF51215">
    <property type="entry name" value="Regulatory protein AraC"/>
    <property type="match status" value="1"/>
</dbReference>
<keyword evidence="1" id="KW-0805">Transcription regulation</keyword>
<dbReference type="Pfam" id="PF12833">
    <property type="entry name" value="HTH_18"/>
    <property type="match status" value="1"/>
</dbReference>